<dbReference type="EMBL" id="LGRX02006671">
    <property type="protein sequence ID" value="KAK3276250.1"/>
    <property type="molecule type" value="Genomic_DNA"/>
</dbReference>
<organism evidence="3 4">
    <name type="scientific">Cymbomonas tetramitiformis</name>
    <dbReference type="NCBI Taxonomy" id="36881"/>
    <lineage>
        <taxon>Eukaryota</taxon>
        <taxon>Viridiplantae</taxon>
        <taxon>Chlorophyta</taxon>
        <taxon>Pyramimonadophyceae</taxon>
        <taxon>Pyramimonadales</taxon>
        <taxon>Pyramimonadaceae</taxon>
        <taxon>Cymbomonas</taxon>
    </lineage>
</organism>
<evidence type="ECO:0000313" key="4">
    <source>
        <dbReference type="Proteomes" id="UP001190700"/>
    </source>
</evidence>
<feature type="compositionally biased region" description="Polar residues" evidence="1">
    <location>
        <begin position="18"/>
        <end position="43"/>
    </location>
</feature>
<feature type="domain" description="Tubby C-terminal" evidence="2">
    <location>
        <begin position="110"/>
        <end position="254"/>
    </location>
</feature>
<evidence type="ECO:0000313" key="3">
    <source>
        <dbReference type="EMBL" id="KAK3276250.1"/>
    </source>
</evidence>
<dbReference type="InterPro" id="IPR000007">
    <property type="entry name" value="Tubby_C"/>
</dbReference>
<dbReference type="SUPFAM" id="SSF54518">
    <property type="entry name" value="Tubby C-terminal domain-like"/>
    <property type="match status" value="1"/>
</dbReference>
<keyword evidence="4" id="KW-1185">Reference proteome</keyword>
<feature type="region of interest" description="Disordered" evidence="1">
    <location>
        <begin position="1"/>
        <end position="51"/>
    </location>
</feature>
<name>A0AAE0GDJ2_9CHLO</name>
<evidence type="ECO:0000256" key="1">
    <source>
        <dbReference type="SAM" id="MobiDB-lite"/>
    </source>
</evidence>
<protein>
    <recommendedName>
        <fullName evidence="2">Tubby C-terminal domain-containing protein</fullName>
    </recommendedName>
</protein>
<accession>A0AAE0GDJ2</accession>
<dbReference type="Proteomes" id="UP001190700">
    <property type="component" value="Unassembled WGS sequence"/>
</dbReference>
<dbReference type="AlphaFoldDB" id="A0AAE0GDJ2"/>
<comment type="caution">
    <text evidence="3">The sequence shown here is derived from an EMBL/GenBank/DDBJ whole genome shotgun (WGS) entry which is preliminary data.</text>
</comment>
<evidence type="ECO:0000259" key="2">
    <source>
        <dbReference type="Pfam" id="PF01167"/>
    </source>
</evidence>
<dbReference type="Pfam" id="PF01167">
    <property type="entry name" value="Tub"/>
    <property type="match status" value="1"/>
</dbReference>
<feature type="compositionally biased region" description="Acidic residues" evidence="1">
    <location>
        <begin position="1"/>
        <end position="11"/>
    </location>
</feature>
<dbReference type="Gene3D" id="3.20.90.10">
    <property type="entry name" value="Tubby Protein, Chain A"/>
    <property type="match status" value="1"/>
</dbReference>
<reference evidence="3 4" key="1">
    <citation type="journal article" date="2015" name="Genome Biol. Evol.">
        <title>Comparative Genomics of a Bacterivorous Green Alga Reveals Evolutionary Causalities and Consequences of Phago-Mixotrophic Mode of Nutrition.</title>
        <authorList>
            <person name="Burns J.A."/>
            <person name="Paasch A."/>
            <person name="Narechania A."/>
            <person name="Kim E."/>
        </authorList>
    </citation>
    <scope>NUCLEOTIDE SEQUENCE [LARGE SCALE GENOMIC DNA]</scope>
    <source>
        <strain evidence="3 4">PLY_AMNH</strain>
    </source>
</reference>
<gene>
    <name evidence="3" type="ORF">CYMTET_15666</name>
</gene>
<proteinExistence type="predicted"/>
<sequence length="288" mass="32358">MLEVEDLETDDAPVTVTMFPQPNSKANANNDTNSINVSPGSSDSPKRWDSCRSSALLSGEDEMGSPSGRVPVLEQTATSSAAAFSMHAEAKRLFQPQEEAGPLDTTTFTPGRVLTRCRIIRHRGEGQIRYSLEREEDGSTLMLCERKRKHFHVITESGRDGAPPVATIVSNMFGSRFTLYDAPAGDAHDHKQPRADEENEMLSIIWESTVLRLAPGSKRLTVNMPVRNGGLNQWMAPKKENETYIFKNREPEWSTVDRSQCIRLQVVQCMVKAFRERFGTAQKIFLRW</sequence>
<dbReference type="InterPro" id="IPR025659">
    <property type="entry name" value="Tubby-like_C"/>
</dbReference>